<dbReference type="Gene3D" id="2.60.40.10">
    <property type="entry name" value="Immunoglobulins"/>
    <property type="match status" value="1"/>
</dbReference>
<sequence length="419" mass="45444">MSPQRSIFIPVVLLWLSACGVHAQRAIAKCWLFSPVVNEASIRAEVSTVNTTEPGTSRQLWSVTSRVTWDRPESLGSDGAYAVRVLRMPSLEEPQFCSIEENEVLVRTEEHTFTGLDFGFLYEFTVFVVNGTSMAKSLVGISKGFGTPDCFQATTDREFCRTAEVQYVSAPIEPRLESQCRQENSDFITARLSWEPPIQVNGQIATYKLQYSEPRAPPGTLPEVITAMPYSTSPDGRIIAELRNMTRGSSYSVLISAFITDPVEGGFNEGLQVELKFRITRPGANVPICPKPVPTMPPPPTAPPMITGPPPKRPPNVNVQQPTPAEKPPKPTNGQTNRPRPGPGPTPTTVSTTKGDVHEKPVASSKKAGIAIAVCLVSLGIICAVAMVIAHFVRGRATQKARPDTKGAQKGKKTTTPPA</sequence>
<keyword evidence="5" id="KW-1185">Reference proteome</keyword>
<feature type="domain" description="Fibronectin type-III" evidence="4">
    <location>
        <begin position="51"/>
        <end position="133"/>
    </location>
</feature>
<dbReference type="InterPro" id="IPR036116">
    <property type="entry name" value="FN3_sf"/>
</dbReference>
<proteinExistence type="predicted"/>
<dbReference type="CDD" id="cd00063">
    <property type="entry name" value="FN3"/>
    <property type="match status" value="1"/>
</dbReference>
<evidence type="ECO:0000256" key="3">
    <source>
        <dbReference type="SAM" id="SignalP"/>
    </source>
</evidence>
<name>A0A8B7Z774_ACAPL</name>
<feature type="compositionally biased region" description="Pro residues" evidence="1">
    <location>
        <begin position="289"/>
        <end position="314"/>
    </location>
</feature>
<feature type="chain" id="PRO_5034359728" evidence="3">
    <location>
        <begin position="24"/>
        <end position="419"/>
    </location>
</feature>
<dbReference type="GeneID" id="110984702"/>
<dbReference type="Proteomes" id="UP000694845">
    <property type="component" value="Unplaced"/>
</dbReference>
<dbReference type="InterPro" id="IPR003961">
    <property type="entry name" value="FN3_dom"/>
</dbReference>
<keyword evidence="2" id="KW-0812">Transmembrane</keyword>
<dbReference type="SUPFAM" id="SSF49265">
    <property type="entry name" value="Fibronectin type III"/>
    <property type="match status" value="1"/>
</dbReference>
<dbReference type="KEGG" id="aplc:110984702"/>
<organism evidence="5 6">
    <name type="scientific">Acanthaster planci</name>
    <name type="common">Crown-of-thorns starfish</name>
    <dbReference type="NCBI Taxonomy" id="133434"/>
    <lineage>
        <taxon>Eukaryota</taxon>
        <taxon>Metazoa</taxon>
        <taxon>Echinodermata</taxon>
        <taxon>Eleutherozoa</taxon>
        <taxon>Asterozoa</taxon>
        <taxon>Asteroidea</taxon>
        <taxon>Valvatacea</taxon>
        <taxon>Valvatida</taxon>
        <taxon>Acanthasteridae</taxon>
        <taxon>Acanthaster</taxon>
    </lineage>
</organism>
<dbReference type="OrthoDB" id="10018381at2759"/>
<feature type="signal peptide" evidence="3">
    <location>
        <begin position="1"/>
        <end position="23"/>
    </location>
</feature>
<dbReference type="AlphaFoldDB" id="A0A8B7Z774"/>
<feature type="region of interest" description="Disordered" evidence="1">
    <location>
        <begin position="395"/>
        <end position="419"/>
    </location>
</feature>
<evidence type="ECO:0000256" key="2">
    <source>
        <dbReference type="SAM" id="Phobius"/>
    </source>
</evidence>
<evidence type="ECO:0000256" key="1">
    <source>
        <dbReference type="SAM" id="MobiDB-lite"/>
    </source>
</evidence>
<evidence type="ECO:0000313" key="5">
    <source>
        <dbReference type="Proteomes" id="UP000694845"/>
    </source>
</evidence>
<dbReference type="InterPro" id="IPR013783">
    <property type="entry name" value="Ig-like_fold"/>
</dbReference>
<feature type="region of interest" description="Disordered" evidence="1">
    <location>
        <begin position="287"/>
        <end position="364"/>
    </location>
</feature>
<dbReference type="OMA" id="CRTAEVQ"/>
<evidence type="ECO:0000259" key="4">
    <source>
        <dbReference type="SMART" id="SM00060"/>
    </source>
</evidence>
<dbReference type="RefSeq" id="XP_022100817.1">
    <property type="nucleotide sequence ID" value="XM_022245125.1"/>
</dbReference>
<evidence type="ECO:0000313" key="6">
    <source>
        <dbReference type="RefSeq" id="XP_022100817.1"/>
    </source>
</evidence>
<keyword evidence="2" id="KW-0472">Membrane</keyword>
<reference evidence="6" key="1">
    <citation type="submission" date="2025-08" db="UniProtKB">
        <authorList>
            <consortium name="RefSeq"/>
        </authorList>
    </citation>
    <scope>IDENTIFICATION</scope>
</reference>
<dbReference type="PROSITE" id="PS51257">
    <property type="entry name" value="PROKAR_LIPOPROTEIN"/>
    <property type="match status" value="1"/>
</dbReference>
<gene>
    <name evidence="6" type="primary">LOC110984702</name>
</gene>
<accession>A0A8B7Z774</accession>
<protein>
    <submittedName>
        <fullName evidence="6">Uncharacterized protein LOC110984702</fullName>
    </submittedName>
</protein>
<keyword evidence="2" id="KW-1133">Transmembrane helix</keyword>
<feature type="domain" description="Fibronectin type-III" evidence="4">
    <location>
        <begin position="168"/>
        <end position="265"/>
    </location>
</feature>
<keyword evidence="3" id="KW-0732">Signal</keyword>
<feature type="transmembrane region" description="Helical" evidence="2">
    <location>
        <begin position="370"/>
        <end position="393"/>
    </location>
</feature>
<dbReference type="SMART" id="SM00060">
    <property type="entry name" value="FN3"/>
    <property type="match status" value="2"/>
</dbReference>
<dbReference type="Pfam" id="PF00041">
    <property type="entry name" value="fn3"/>
    <property type="match status" value="1"/>
</dbReference>